<dbReference type="NCBIfam" id="TIGR04379">
    <property type="entry name" value="myo_inos_iolE"/>
    <property type="match status" value="1"/>
</dbReference>
<dbReference type="AlphaFoldDB" id="A0A2G4YW48"/>
<dbReference type="PANTHER" id="PTHR12110">
    <property type="entry name" value="HYDROXYPYRUVATE ISOMERASE"/>
    <property type="match status" value="1"/>
</dbReference>
<accession>A0A2G4YW48</accession>
<gene>
    <name evidence="2" type="primary">iolE</name>
    <name evidence="2" type="ORF">CRD36_01260</name>
</gene>
<dbReference type="PANTHER" id="PTHR12110:SF41">
    <property type="entry name" value="INOSOSE DEHYDRATASE"/>
    <property type="match status" value="1"/>
</dbReference>
<dbReference type="OrthoDB" id="9804047at2"/>
<feature type="domain" description="Xylose isomerase-like TIM barrel" evidence="1">
    <location>
        <begin position="29"/>
        <end position="286"/>
    </location>
</feature>
<dbReference type="Gene3D" id="3.20.20.150">
    <property type="entry name" value="Divalent-metal-dependent TIM barrel enzymes"/>
    <property type="match status" value="1"/>
</dbReference>
<dbReference type="InterPro" id="IPR036237">
    <property type="entry name" value="Xyl_isomerase-like_sf"/>
</dbReference>
<dbReference type="Proteomes" id="UP000229730">
    <property type="component" value="Unassembled WGS sequence"/>
</dbReference>
<dbReference type="RefSeq" id="WP_099470916.1">
    <property type="nucleotide sequence ID" value="NZ_CP041025.1"/>
</dbReference>
<dbReference type="InterPro" id="IPR050312">
    <property type="entry name" value="IolE/XylAMocC-like"/>
</dbReference>
<evidence type="ECO:0000313" key="3">
    <source>
        <dbReference type="Proteomes" id="UP000229730"/>
    </source>
</evidence>
<reference evidence="2 3" key="1">
    <citation type="submission" date="2017-10" db="EMBL/GenBank/DDBJ databases">
        <title>Frigbacter circumglobatus gen. nov. sp. nov., isolated from sediment cultured in situ.</title>
        <authorList>
            <person name="Zhao Z."/>
        </authorList>
    </citation>
    <scope>NUCLEOTIDE SEQUENCE [LARGE SCALE GENOMIC DNA]</scope>
    <source>
        <strain evidence="2 3">ZYL</strain>
    </source>
</reference>
<dbReference type="InParanoid" id="A0A2G4YW48"/>
<proteinExistence type="predicted"/>
<name>A0A2G4YW48_9PROT</name>
<evidence type="ECO:0000313" key="2">
    <source>
        <dbReference type="EMBL" id="PHZ86539.1"/>
    </source>
</evidence>
<dbReference type="InterPro" id="IPR030823">
    <property type="entry name" value="IolE/MocC"/>
</dbReference>
<dbReference type="EMBL" id="PDEM01000007">
    <property type="protein sequence ID" value="PHZ86539.1"/>
    <property type="molecule type" value="Genomic_DNA"/>
</dbReference>
<sequence>MIKIGTNPIAWSNDDMQEIGGETSLQTCLQEAAAAGYAGIELGHKFPREAVALKAELAPHELDLISGWYSSFLLDRSAEDEIAHMQPHLALLKAMGCGVMVWAECSGAIHGDRLMPLSRRPRMAAADWEGFSQKLTQVANYLADQGVAMAYHHHMGTVIETEDEVCKLMEMTGDTVGLLLDTGHISFAGGNPGRLTEKFKHRIRHFHAKDIRSDVARAAVHQDKSFLEAVLDGVYTVPGDGNIDYRPLFYSLFGANYQGWVVVEAEQDPEKANPFIYARKGYDYLRQTLQETGFSIAGKKGDIE</sequence>
<keyword evidence="3" id="KW-1185">Reference proteome</keyword>
<protein>
    <submittedName>
        <fullName evidence="2">Myo-inosose-2 dehydratase</fullName>
    </submittedName>
</protein>
<dbReference type="Pfam" id="PF01261">
    <property type="entry name" value="AP_endonuc_2"/>
    <property type="match status" value="1"/>
</dbReference>
<dbReference type="SUPFAM" id="SSF51658">
    <property type="entry name" value="Xylose isomerase-like"/>
    <property type="match status" value="1"/>
</dbReference>
<dbReference type="InterPro" id="IPR013022">
    <property type="entry name" value="Xyl_isomerase-like_TIM-brl"/>
</dbReference>
<organism evidence="2 3">
    <name type="scientific">Paremcibacter congregatus</name>
    <dbReference type="NCBI Taxonomy" id="2043170"/>
    <lineage>
        <taxon>Bacteria</taxon>
        <taxon>Pseudomonadati</taxon>
        <taxon>Pseudomonadota</taxon>
        <taxon>Alphaproteobacteria</taxon>
        <taxon>Emcibacterales</taxon>
        <taxon>Emcibacteraceae</taxon>
        <taxon>Paremcibacter</taxon>
    </lineage>
</organism>
<evidence type="ECO:0000259" key="1">
    <source>
        <dbReference type="Pfam" id="PF01261"/>
    </source>
</evidence>
<comment type="caution">
    <text evidence="2">The sequence shown here is derived from an EMBL/GenBank/DDBJ whole genome shotgun (WGS) entry which is preliminary data.</text>
</comment>